<organism evidence="2 3">
    <name type="scientific">Panacibacter microcysteis</name>
    <dbReference type="NCBI Taxonomy" id="2793269"/>
    <lineage>
        <taxon>Bacteria</taxon>
        <taxon>Pseudomonadati</taxon>
        <taxon>Bacteroidota</taxon>
        <taxon>Chitinophagia</taxon>
        <taxon>Chitinophagales</taxon>
        <taxon>Chitinophagaceae</taxon>
        <taxon>Panacibacter</taxon>
    </lineage>
</organism>
<protein>
    <submittedName>
        <fullName evidence="2">DUF1345 domain-containing protein</fullName>
    </submittedName>
</protein>
<dbReference type="AlphaFoldDB" id="A0A931E038"/>
<dbReference type="InterPro" id="IPR009781">
    <property type="entry name" value="DUF1345"/>
</dbReference>
<feature type="transmembrane region" description="Helical" evidence="1">
    <location>
        <begin position="84"/>
        <end position="106"/>
    </location>
</feature>
<keyword evidence="1" id="KW-1133">Transmembrane helix</keyword>
<accession>A0A931E038</accession>
<feature type="transmembrane region" description="Helical" evidence="1">
    <location>
        <begin position="44"/>
        <end position="63"/>
    </location>
</feature>
<name>A0A931E038_9BACT</name>
<keyword evidence="3" id="KW-1185">Reference proteome</keyword>
<comment type="caution">
    <text evidence="2">The sequence shown here is derived from an EMBL/GenBank/DDBJ whole genome shotgun (WGS) entry which is preliminary data.</text>
</comment>
<dbReference type="RefSeq" id="WP_196990168.1">
    <property type="nucleotide sequence ID" value="NZ_JADWYR010000001.1"/>
</dbReference>
<dbReference type="EMBL" id="JADWYR010000001">
    <property type="protein sequence ID" value="MBG9376147.1"/>
    <property type="molecule type" value="Genomic_DNA"/>
</dbReference>
<feature type="transmembrane region" description="Helical" evidence="1">
    <location>
        <begin position="112"/>
        <end position="133"/>
    </location>
</feature>
<evidence type="ECO:0000313" key="2">
    <source>
        <dbReference type="EMBL" id="MBG9376147.1"/>
    </source>
</evidence>
<dbReference type="Pfam" id="PF07077">
    <property type="entry name" value="DUF1345"/>
    <property type="match status" value="1"/>
</dbReference>
<dbReference type="Proteomes" id="UP000628448">
    <property type="component" value="Unassembled WGS sequence"/>
</dbReference>
<reference evidence="2" key="1">
    <citation type="submission" date="2020-11" db="EMBL/GenBank/DDBJ databases">
        <title>Bacterial whole genome sequence for Panacibacter sp. DH6.</title>
        <authorList>
            <person name="Le V."/>
            <person name="Ko S."/>
            <person name="Ahn C.-Y."/>
            <person name="Oh H.-M."/>
        </authorList>
    </citation>
    <scope>NUCLEOTIDE SEQUENCE</scope>
    <source>
        <strain evidence="2">DH6</strain>
    </source>
</reference>
<evidence type="ECO:0000256" key="1">
    <source>
        <dbReference type="SAM" id="Phobius"/>
    </source>
</evidence>
<gene>
    <name evidence="2" type="ORF">I5907_07870</name>
</gene>
<feature type="transmembrane region" description="Helical" evidence="1">
    <location>
        <begin position="203"/>
        <end position="226"/>
    </location>
</feature>
<proteinExistence type="predicted"/>
<sequence>MKEESYLLLKKLSSAKKGLIAFGLAVSAFFVADTFDIDVLSQLMISWNVFSLVVLIIDWIVFFNTPSKQIRTQARIEDSSRVTIFFLIIIATLASLTAVTLLLLSGDENHKALHIVVAVSGMALSWGTVHTIFTVRYAHMYYNDHATKKNMHAGGLDFPNEGKEDEIHDRPDFLDFAYFSFVIGMTFQVSDVQVITKKFRRFVLLHSILSFVYNTVIVALTINTLAGLNK</sequence>
<keyword evidence="1" id="KW-0472">Membrane</keyword>
<keyword evidence="1" id="KW-0812">Transmembrane</keyword>
<evidence type="ECO:0000313" key="3">
    <source>
        <dbReference type="Proteomes" id="UP000628448"/>
    </source>
</evidence>